<feature type="region of interest" description="Disordered" evidence="1">
    <location>
        <begin position="200"/>
        <end position="254"/>
    </location>
</feature>
<dbReference type="PANTHER" id="PTHR38489:SF1">
    <property type="entry name" value="HISTONE CHAPERONE DOMAIN-CONTAINING PROTEIN"/>
    <property type="match status" value="1"/>
</dbReference>
<dbReference type="PANTHER" id="PTHR38489">
    <property type="entry name" value="HISTONE CHAPERONE DOMAIN-CONTAINING PROTEIN"/>
    <property type="match status" value="1"/>
</dbReference>
<reference evidence="2" key="1">
    <citation type="journal article" date="2020" name="Stud. Mycol.">
        <title>101 Dothideomycetes genomes: a test case for predicting lifestyles and emergence of pathogens.</title>
        <authorList>
            <person name="Haridas S."/>
            <person name="Albert R."/>
            <person name="Binder M."/>
            <person name="Bloem J."/>
            <person name="Labutti K."/>
            <person name="Salamov A."/>
            <person name="Andreopoulos B."/>
            <person name="Baker S."/>
            <person name="Barry K."/>
            <person name="Bills G."/>
            <person name="Bluhm B."/>
            <person name="Cannon C."/>
            <person name="Castanera R."/>
            <person name="Culley D."/>
            <person name="Daum C."/>
            <person name="Ezra D."/>
            <person name="Gonzalez J."/>
            <person name="Henrissat B."/>
            <person name="Kuo A."/>
            <person name="Liang C."/>
            <person name="Lipzen A."/>
            <person name="Lutzoni F."/>
            <person name="Magnuson J."/>
            <person name="Mondo S."/>
            <person name="Nolan M."/>
            <person name="Ohm R."/>
            <person name="Pangilinan J."/>
            <person name="Park H.-J."/>
            <person name="Ramirez L."/>
            <person name="Alfaro M."/>
            <person name="Sun H."/>
            <person name="Tritt A."/>
            <person name="Yoshinaga Y."/>
            <person name="Zwiers L.-H."/>
            <person name="Turgeon B."/>
            <person name="Goodwin S."/>
            <person name="Spatafora J."/>
            <person name="Crous P."/>
            <person name="Grigoriev I."/>
        </authorList>
    </citation>
    <scope>NUCLEOTIDE SEQUENCE</scope>
    <source>
        <strain evidence="2">Tuck. ex Michener</strain>
    </source>
</reference>
<feature type="compositionally biased region" description="Acidic residues" evidence="1">
    <location>
        <begin position="84"/>
        <end position="100"/>
    </location>
</feature>
<dbReference type="GO" id="GO:0000492">
    <property type="term" value="P:box C/D snoRNP assembly"/>
    <property type="evidence" value="ECO:0007669"/>
    <property type="project" value="InterPro"/>
</dbReference>
<dbReference type="Pfam" id="PF15370">
    <property type="entry name" value="NOPCHAP1"/>
    <property type="match status" value="1"/>
</dbReference>
<feature type="compositionally biased region" description="Basic and acidic residues" evidence="1">
    <location>
        <begin position="239"/>
        <end position="248"/>
    </location>
</feature>
<evidence type="ECO:0000313" key="2">
    <source>
        <dbReference type="EMBL" id="KAF2238812.1"/>
    </source>
</evidence>
<feature type="region of interest" description="Disordered" evidence="1">
    <location>
        <begin position="1"/>
        <end position="142"/>
    </location>
</feature>
<evidence type="ECO:0000313" key="3">
    <source>
        <dbReference type="Proteomes" id="UP000800092"/>
    </source>
</evidence>
<dbReference type="OrthoDB" id="1112980at2759"/>
<evidence type="ECO:0000256" key="1">
    <source>
        <dbReference type="SAM" id="MobiDB-lite"/>
    </source>
</evidence>
<gene>
    <name evidence="2" type="ORF">EV356DRAFT_528709</name>
</gene>
<dbReference type="Proteomes" id="UP000800092">
    <property type="component" value="Unassembled WGS sequence"/>
</dbReference>
<proteinExistence type="predicted"/>
<dbReference type="EMBL" id="ML991774">
    <property type="protein sequence ID" value="KAF2238812.1"/>
    <property type="molecule type" value="Genomic_DNA"/>
</dbReference>
<accession>A0A6A6HLT1</accession>
<keyword evidence="3" id="KW-1185">Reference proteome</keyword>
<protein>
    <submittedName>
        <fullName evidence="2">Uncharacterized protein</fullName>
    </submittedName>
</protein>
<sequence>MTTPRGQKRTIQVVEALDFSTPGDPATKRCKLSTSESSATPSPQRSEASALIPTDDEGNLAASESHTSDDNEFDSSGLSTLASSDEECDSDEGDSDDDSDAATTSSSSGSHDRDMERDEVDGAGITNLRIGKKPRIKAMQGRRHMLNLRERLDKFLPRMALANEEIEEQRRHGLLDGQSMENVDEDGDERYIEMDLSLGVLEHKDQGMSDSSSSSSSSDSEDELKQPAKKNIMAKLMGHPREQEKVGIEEMDVQ</sequence>
<dbReference type="InterPro" id="IPR027921">
    <property type="entry name" value="NOPCHAP1"/>
</dbReference>
<name>A0A6A6HLT1_VIRVR</name>
<organism evidence="2 3">
    <name type="scientific">Viridothelium virens</name>
    <name type="common">Speckled blister lichen</name>
    <name type="synonym">Trypethelium virens</name>
    <dbReference type="NCBI Taxonomy" id="1048519"/>
    <lineage>
        <taxon>Eukaryota</taxon>
        <taxon>Fungi</taxon>
        <taxon>Dikarya</taxon>
        <taxon>Ascomycota</taxon>
        <taxon>Pezizomycotina</taxon>
        <taxon>Dothideomycetes</taxon>
        <taxon>Dothideomycetes incertae sedis</taxon>
        <taxon>Trypetheliales</taxon>
        <taxon>Trypetheliaceae</taxon>
        <taxon>Viridothelium</taxon>
    </lineage>
</organism>
<feature type="compositionally biased region" description="Polar residues" evidence="1">
    <location>
        <begin position="32"/>
        <end position="47"/>
    </location>
</feature>
<feature type="compositionally biased region" description="Basic residues" evidence="1">
    <location>
        <begin position="130"/>
        <end position="142"/>
    </location>
</feature>
<feature type="compositionally biased region" description="Low complexity" evidence="1">
    <location>
        <begin position="209"/>
        <end position="218"/>
    </location>
</feature>
<dbReference type="AlphaFoldDB" id="A0A6A6HLT1"/>